<dbReference type="KEGG" id="psco:LY89DRAFT_366556"/>
<reference evidence="1 2" key="1">
    <citation type="submission" date="2015-10" db="EMBL/GenBank/DDBJ databases">
        <title>Full genome of DAOMC 229536 Phialocephala scopiformis, a fungal endophyte of spruce producing the potent anti-insectan compound rugulosin.</title>
        <authorList>
            <consortium name="DOE Joint Genome Institute"/>
            <person name="Walker A.K."/>
            <person name="Frasz S.L."/>
            <person name="Seifert K.A."/>
            <person name="Miller J.D."/>
            <person name="Mondo S.J."/>
            <person name="Labutti K."/>
            <person name="Lipzen A."/>
            <person name="Dockter R."/>
            <person name="Kennedy M."/>
            <person name="Grigoriev I.V."/>
            <person name="Spatafora J.W."/>
        </authorList>
    </citation>
    <scope>NUCLEOTIDE SEQUENCE [LARGE SCALE GENOMIC DNA]</scope>
    <source>
        <strain evidence="1 2">CBS 120377</strain>
    </source>
</reference>
<dbReference type="EMBL" id="KQ947440">
    <property type="protein sequence ID" value="KUJ07421.1"/>
    <property type="molecule type" value="Genomic_DNA"/>
</dbReference>
<proteinExistence type="predicted"/>
<evidence type="ECO:0000313" key="1">
    <source>
        <dbReference type="EMBL" id="KUJ07421.1"/>
    </source>
</evidence>
<keyword evidence="2" id="KW-1185">Reference proteome</keyword>
<gene>
    <name evidence="1" type="ORF">LY89DRAFT_366556</name>
</gene>
<dbReference type="AlphaFoldDB" id="A0A132B507"/>
<accession>A0A132B507</accession>
<dbReference type="InParanoid" id="A0A132B507"/>
<dbReference type="RefSeq" id="XP_018061776.1">
    <property type="nucleotide sequence ID" value="XM_018207029.1"/>
</dbReference>
<evidence type="ECO:0000313" key="2">
    <source>
        <dbReference type="Proteomes" id="UP000070700"/>
    </source>
</evidence>
<sequence length="142" mass="16052">MERYIGVLKGMVSLMSNMGMDLANRVITKERLDHLPRVETIFAPQQVDLTQGAEYPKFSQIMVHNRCEDHGQIMVKSWSDLGQLSMIFRLMLPQGVLDGFERIRVSKSSGRDACRSSGETYSSFGSAIQRNLIRPLSLGTRE</sequence>
<name>A0A132B507_MOLSC</name>
<organism evidence="1 2">
    <name type="scientific">Mollisia scopiformis</name>
    <name type="common">Conifer needle endophyte fungus</name>
    <name type="synonym">Phialocephala scopiformis</name>
    <dbReference type="NCBI Taxonomy" id="149040"/>
    <lineage>
        <taxon>Eukaryota</taxon>
        <taxon>Fungi</taxon>
        <taxon>Dikarya</taxon>
        <taxon>Ascomycota</taxon>
        <taxon>Pezizomycotina</taxon>
        <taxon>Leotiomycetes</taxon>
        <taxon>Helotiales</taxon>
        <taxon>Mollisiaceae</taxon>
        <taxon>Mollisia</taxon>
    </lineage>
</organism>
<dbReference type="GeneID" id="28816755"/>
<protein>
    <submittedName>
        <fullName evidence="1">Uncharacterized protein</fullName>
    </submittedName>
</protein>
<dbReference type="Proteomes" id="UP000070700">
    <property type="component" value="Unassembled WGS sequence"/>
</dbReference>